<dbReference type="EMBL" id="JBEDUW010000007">
    <property type="protein sequence ID" value="KAK9911630.1"/>
    <property type="molecule type" value="Genomic_DNA"/>
</dbReference>
<name>A0AAW1VV63_RUBAR</name>
<evidence type="ECO:0000313" key="1">
    <source>
        <dbReference type="EMBL" id="KAK9911630.1"/>
    </source>
</evidence>
<comment type="caution">
    <text evidence="1">The sequence shown here is derived from an EMBL/GenBank/DDBJ whole genome shotgun (WGS) entry which is preliminary data.</text>
</comment>
<proteinExistence type="predicted"/>
<organism evidence="1 2">
    <name type="scientific">Rubus argutus</name>
    <name type="common">Southern blackberry</name>
    <dbReference type="NCBI Taxonomy" id="59490"/>
    <lineage>
        <taxon>Eukaryota</taxon>
        <taxon>Viridiplantae</taxon>
        <taxon>Streptophyta</taxon>
        <taxon>Embryophyta</taxon>
        <taxon>Tracheophyta</taxon>
        <taxon>Spermatophyta</taxon>
        <taxon>Magnoliopsida</taxon>
        <taxon>eudicotyledons</taxon>
        <taxon>Gunneridae</taxon>
        <taxon>Pentapetalae</taxon>
        <taxon>rosids</taxon>
        <taxon>fabids</taxon>
        <taxon>Rosales</taxon>
        <taxon>Rosaceae</taxon>
        <taxon>Rosoideae</taxon>
        <taxon>Rosoideae incertae sedis</taxon>
        <taxon>Rubus</taxon>
    </lineage>
</organism>
<protein>
    <submittedName>
        <fullName evidence="1">Uncharacterized protein</fullName>
    </submittedName>
</protein>
<accession>A0AAW1VV63</accession>
<gene>
    <name evidence="1" type="ORF">M0R45_035526</name>
</gene>
<sequence>MLSCHYQLWLAPSVWNAPRTDQDFLSHEADFILSIPYLNDACGEDSMIWHAGKSKTENSCAESIRVQSEESQGNMCNRLWKLLEGVEIPFEGRWQARTVETQALCLKTLIWEMGRH</sequence>
<reference evidence="1 2" key="1">
    <citation type="journal article" date="2023" name="G3 (Bethesda)">
        <title>A chromosome-length genome assembly and annotation of blackberry (Rubus argutus, cv. 'Hillquist').</title>
        <authorList>
            <person name="Bruna T."/>
            <person name="Aryal R."/>
            <person name="Dudchenko O."/>
            <person name="Sargent D.J."/>
            <person name="Mead D."/>
            <person name="Buti M."/>
            <person name="Cavallini A."/>
            <person name="Hytonen T."/>
            <person name="Andres J."/>
            <person name="Pham M."/>
            <person name="Weisz D."/>
            <person name="Mascagni F."/>
            <person name="Usai G."/>
            <person name="Natali L."/>
            <person name="Bassil N."/>
            <person name="Fernandez G.E."/>
            <person name="Lomsadze A."/>
            <person name="Armour M."/>
            <person name="Olukolu B."/>
            <person name="Poorten T."/>
            <person name="Britton C."/>
            <person name="Davik J."/>
            <person name="Ashrafi H."/>
            <person name="Aiden E.L."/>
            <person name="Borodovsky M."/>
            <person name="Worthington M."/>
        </authorList>
    </citation>
    <scope>NUCLEOTIDE SEQUENCE [LARGE SCALE GENOMIC DNA]</scope>
    <source>
        <strain evidence="1">PI 553951</strain>
    </source>
</reference>
<evidence type="ECO:0000313" key="2">
    <source>
        <dbReference type="Proteomes" id="UP001457282"/>
    </source>
</evidence>
<keyword evidence="2" id="KW-1185">Reference proteome</keyword>
<dbReference type="Proteomes" id="UP001457282">
    <property type="component" value="Unassembled WGS sequence"/>
</dbReference>
<dbReference type="AlphaFoldDB" id="A0AAW1VV63"/>